<keyword evidence="4 6" id="KW-1133">Transmembrane helix</keyword>
<dbReference type="Pfam" id="PF04241">
    <property type="entry name" value="DUF423"/>
    <property type="match status" value="1"/>
</dbReference>
<dbReference type="PANTHER" id="PTHR43461:SF1">
    <property type="entry name" value="TRANSMEMBRANE PROTEIN 256"/>
    <property type="match status" value="1"/>
</dbReference>
<evidence type="ECO:0000256" key="4">
    <source>
        <dbReference type="ARBA" id="ARBA00022989"/>
    </source>
</evidence>
<feature type="transmembrane region" description="Helical" evidence="6">
    <location>
        <begin position="68"/>
        <end position="88"/>
    </location>
</feature>
<evidence type="ECO:0000256" key="3">
    <source>
        <dbReference type="ARBA" id="ARBA00022692"/>
    </source>
</evidence>
<evidence type="ECO:0000256" key="5">
    <source>
        <dbReference type="ARBA" id="ARBA00023136"/>
    </source>
</evidence>
<comment type="similarity">
    <text evidence="2">Belongs to the UPF0382 family.</text>
</comment>
<proteinExistence type="inferred from homology"/>
<dbReference type="EMBL" id="RZNX01000002">
    <property type="protein sequence ID" value="RUT33539.1"/>
    <property type="molecule type" value="Genomic_DNA"/>
</dbReference>
<dbReference type="InterPro" id="IPR006696">
    <property type="entry name" value="DUF423"/>
</dbReference>
<accession>A0A3S1DZ60</accession>
<evidence type="ECO:0000313" key="8">
    <source>
        <dbReference type="Proteomes" id="UP000272464"/>
    </source>
</evidence>
<gene>
    <name evidence="7" type="ORF">EJP77_07800</name>
</gene>
<dbReference type="RefSeq" id="WP_127198653.1">
    <property type="nucleotide sequence ID" value="NZ_RZNX01000002.1"/>
</dbReference>
<evidence type="ECO:0000313" key="7">
    <source>
        <dbReference type="EMBL" id="RUT33539.1"/>
    </source>
</evidence>
<dbReference type="GO" id="GO:0005886">
    <property type="term" value="C:plasma membrane"/>
    <property type="evidence" value="ECO:0007669"/>
    <property type="project" value="TreeGrafter"/>
</dbReference>
<keyword evidence="3 6" id="KW-0812">Transmembrane</keyword>
<dbReference type="AlphaFoldDB" id="A0A3S1DZ60"/>
<dbReference type="PANTHER" id="PTHR43461">
    <property type="entry name" value="TRANSMEMBRANE PROTEIN 256"/>
    <property type="match status" value="1"/>
</dbReference>
<keyword evidence="8" id="KW-1185">Reference proteome</keyword>
<protein>
    <submittedName>
        <fullName evidence="7">DUF423 domain-containing protein</fullName>
    </submittedName>
</protein>
<evidence type="ECO:0000256" key="1">
    <source>
        <dbReference type="ARBA" id="ARBA00004141"/>
    </source>
</evidence>
<keyword evidence="5 6" id="KW-0472">Membrane</keyword>
<sequence>MNTLLLLGGIMMFLAVALGAFGAHALKAKLSEDMMKVYQTGIQYHLIHGIGLLLLGVLAGQMNGSSQVILAGWFLFAGIILFSGSLYALSLSGIRKLGAITPLGGLAWLAGWAILIAAVIQSS</sequence>
<evidence type="ECO:0000256" key="2">
    <source>
        <dbReference type="ARBA" id="ARBA00009694"/>
    </source>
</evidence>
<evidence type="ECO:0000256" key="6">
    <source>
        <dbReference type="SAM" id="Phobius"/>
    </source>
</evidence>
<comment type="caution">
    <text evidence="7">The sequence shown here is derived from an EMBL/GenBank/DDBJ whole genome shotgun (WGS) entry which is preliminary data.</text>
</comment>
<feature type="transmembrane region" description="Helical" evidence="6">
    <location>
        <begin position="100"/>
        <end position="120"/>
    </location>
</feature>
<organism evidence="7 8">
    <name type="scientific">Paenibacillus zeisoli</name>
    <dbReference type="NCBI Taxonomy" id="2496267"/>
    <lineage>
        <taxon>Bacteria</taxon>
        <taxon>Bacillati</taxon>
        <taxon>Bacillota</taxon>
        <taxon>Bacilli</taxon>
        <taxon>Bacillales</taxon>
        <taxon>Paenibacillaceae</taxon>
        <taxon>Paenibacillus</taxon>
    </lineage>
</organism>
<reference evidence="7 8" key="1">
    <citation type="submission" date="2018-12" db="EMBL/GenBank/DDBJ databases">
        <authorList>
            <person name="Sun L."/>
            <person name="Chen Z."/>
        </authorList>
    </citation>
    <scope>NUCLEOTIDE SEQUENCE [LARGE SCALE GENOMIC DNA]</scope>
    <source>
        <strain evidence="7 8">3-5-3</strain>
    </source>
</reference>
<feature type="transmembrane region" description="Helical" evidence="6">
    <location>
        <begin position="41"/>
        <end position="61"/>
    </location>
</feature>
<dbReference type="OrthoDB" id="9802121at2"/>
<comment type="subcellular location">
    <subcellularLocation>
        <location evidence="1">Membrane</location>
        <topology evidence="1">Multi-pass membrane protein</topology>
    </subcellularLocation>
</comment>
<name>A0A3S1DZ60_9BACL</name>
<dbReference type="Proteomes" id="UP000272464">
    <property type="component" value="Unassembled WGS sequence"/>
</dbReference>